<evidence type="ECO:0000256" key="2">
    <source>
        <dbReference type="SAM" id="MobiDB-lite"/>
    </source>
</evidence>
<accession>A0A8C4UN76</accession>
<keyword evidence="3" id="KW-1133">Transmembrane helix</keyword>
<evidence type="ECO:0000313" key="4">
    <source>
        <dbReference type="Ensembl" id="ENSFTIP00000014132.1"/>
    </source>
</evidence>
<dbReference type="Ensembl" id="ENSFTIT00000014732.1">
    <property type="protein sequence ID" value="ENSFTIP00000014132.1"/>
    <property type="gene ID" value="ENSFTIG00000009373.1"/>
</dbReference>
<evidence type="ECO:0000256" key="3">
    <source>
        <dbReference type="SAM" id="Phobius"/>
    </source>
</evidence>
<feature type="transmembrane region" description="Helical" evidence="3">
    <location>
        <begin position="653"/>
        <end position="678"/>
    </location>
</feature>
<evidence type="ECO:0000313" key="5">
    <source>
        <dbReference type="Proteomes" id="UP000694562"/>
    </source>
</evidence>
<proteinExistence type="predicted"/>
<dbReference type="OMA" id="THSITTC"/>
<dbReference type="Pfam" id="PF00429">
    <property type="entry name" value="TLV_coat"/>
    <property type="match status" value="1"/>
</dbReference>
<dbReference type="SUPFAM" id="SSF58069">
    <property type="entry name" value="Virus ectodomain"/>
    <property type="match status" value="1"/>
</dbReference>
<keyword evidence="1" id="KW-0175">Coiled coil</keyword>
<name>A0A8C4UN76_FALTI</name>
<keyword evidence="5" id="KW-1185">Reference proteome</keyword>
<dbReference type="SUPFAM" id="SSF49830">
    <property type="entry name" value="ENV polyprotein, receptor-binding domain"/>
    <property type="match status" value="1"/>
</dbReference>
<reference evidence="4" key="2">
    <citation type="submission" date="2025-09" db="UniProtKB">
        <authorList>
            <consortium name="Ensembl"/>
        </authorList>
    </citation>
    <scope>IDENTIFICATION</scope>
</reference>
<dbReference type="Gene3D" id="3.90.310.10">
    <property type="entry name" value="ENV polyprotein, receptor-binding domain"/>
    <property type="match status" value="1"/>
</dbReference>
<reference evidence="4" key="1">
    <citation type="submission" date="2025-08" db="UniProtKB">
        <authorList>
            <consortium name="Ensembl"/>
        </authorList>
    </citation>
    <scope>IDENTIFICATION</scope>
</reference>
<organism evidence="4 5">
    <name type="scientific">Falco tinnunculus</name>
    <name type="common">Common kestrel</name>
    <dbReference type="NCBI Taxonomy" id="100819"/>
    <lineage>
        <taxon>Eukaryota</taxon>
        <taxon>Metazoa</taxon>
        <taxon>Chordata</taxon>
        <taxon>Craniata</taxon>
        <taxon>Vertebrata</taxon>
        <taxon>Euteleostomi</taxon>
        <taxon>Archelosauria</taxon>
        <taxon>Archosauria</taxon>
        <taxon>Dinosauria</taxon>
        <taxon>Saurischia</taxon>
        <taxon>Theropoda</taxon>
        <taxon>Coelurosauria</taxon>
        <taxon>Aves</taxon>
        <taxon>Neognathae</taxon>
        <taxon>Neoaves</taxon>
        <taxon>Telluraves</taxon>
        <taxon>Australaves</taxon>
        <taxon>Falconiformes</taxon>
        <taxon>Falconidae</taxon>
        <taxon>Falco</taxon>
    </lineage>
</organism>
<evidence type="ECO:0000256" key="1">
    <source>
        <dbReference type="SAM" id="Coils"/>
    </source>
</evidence>
<dbReference type="OrthoDB" id="9633697at2759"/>
<sequence>MRRLKVEEQEQQERGKAKESSVQDREHKGRLAELEKEQGQKEKDWISAKWLQEAIRQGEDRLSRIDKAGDNTQTWCQREQPPSYLDVAIPPSSSSDEEKDSKKCDNAASNELPDVDWLPRHISPRGARSRTHSALLDKEDKGTVYRTNKGRTLTDIQQGKGGIRSFLALLLVLVSLVNGDRLYNWTLIQLQESRILQSIVTPGAPSFNVTVCQLMGPDLLDGWRAPNCASNSSRWDTGGRNTYRCPSSNPGRSYCNSPGYFYCAYWGCETIATAWTLSQPDRFLTVMWGPFGCKTPSKTDGGTVWHRGNCRYLWINVTNPSNPVLIGAPLLKEPPRYTPQPQPLGPNVVISGLLPPQTCTPDTTPEATDPYPLWSMMQMMYLTLNESNPNLTNPCWLCYDIKSPFYEGIAWNGTYNLSTEDNPGSSKWEKSSIGLMMSAIRGEGTCLGQVKRSWVSLCAYNISQQPFSGNVKWIIPEEGGWWICSRKGLVPCVSLELFNNITDFCIQVLVMPRILYHPSEDTYAHWEKQPSPVRVKREPITAITVATLMALGITGTATAVDEDLERLERSISALEKSLSLLLEVVVQNRRGLVLLFLQQGGFRAALQEECCYADHTRIARDSLAKLHEGLLQHKRELEAQQAGYESWFNQSPWLTTLLSSLAGPLILMLLLTFGPCIFNRLVAFIKSRLDTVEAQYVFTSTHSITTCLSICFGLLPNR</sequence>
<keyword evidence="3" id="KW-0812">Transmembrane</keyword>
<feature type="region of interest" description="Disordered" evidence="2">
    <location>
        <begin position="71"/>
        <end position="111"/>
    </location>
</feature>
<dbReference type="InterPro" id="IPR018154">
    <property type="entry name" value="TLV/ENV_coat_polyprotein"/>
</dbReference>
<protein>
    <recommendedName>
        <fullName evidence="6">Envelope protein</fullName>
    </recommendedName>
</protein>
<keyword evidence="3" id="KW-0472">Membrane</keyword>
<dbReference type="PANTHER" id="PTHR10424">
    <property type="entry name" value="VIRAL ENVELOPE PROTEIN"/>
    <property type="match status" value="1"/>
</dbReference>
<dbReference type="Proteomes" id="UP000694562">
    <property type="component" value="Unplaced"/>
</dbReference>
<feature type="region of interest" description="Disordered" evidence="2">
    <location>
        <begin position="1"/>
        <end position="45"/>
    </location>
</feature>
<dbReference type="PANTHER" id="PTHR10424:SF82">
    <property type="entry name" value="ENVELOPE GLYCOPROTEIN-RELATED"/>
    <property type="match status" value="1"/>
</dbReference>
<evidence type="ECO:0008006" key="6">
    <source>
        <dbReference type="Google" id="ProtNLM"/>
    </source>
</evidence>
<dbReference type="InterPro" id="IPR008981">
    <property type="entry name" value="FMuLV_rcpt-bd"/>
</dbReference>
<dbReference type="Gene3D" id="1.10.287.210">
    <property type="match status" value="1"/>
</dbReference>
<dbReference type="AlphaFoldDB" id="A0A8C4UN76"/>
<feature type="coiled-coil region" evidence="1">
    <location>
        <begin position="557"/>
        <end position="584"/>
    </location>
</feature>